<evidence type="ECO:0000256" key="4">
    <source>
        <dbReference type="ARBA" id="ARBA00022692"/>
    </source>
</evidence>
<gene>
    <name evidence="9" type="ORF">HXA33_16720</name>
</gene>
<dbReference type="RefSeq" id="WP_078578391.1">
    <property type="nucleotide sequence ID" value="NZ_JABXYM010000001.1"/>
</dbReference>
<evidence type="ECO:0000259" key="8">
    <source>
        <dbReference type="Pfam" id="PF02308"/>
    </source>
</evidence>
<evidence type="ECO:0000256" key="3">
    <source>
        <dbReference type="ARBA" id="ARBA00022475"/>
    </source>
</evidence>
<dbReference type="PRINTS" id="PR01837">
    <property type="entry name" value="MGTCSAPBPROT"/>
</dbReference>
<keyword evidence="4 7" id="KW-0812">Transmembrane</keyword>
<comment type="subcellular location">
    <subcellularLocation>
        <location evidence="1">Cell membrane</location>
        <topology evidence="1">Multi-pass membrane protein</topology>
    </subcellularLocation>
</comment>
<evidence type="ECO:0000256" key="5">
    <source>
        <dbReference type="ARBA" id="ARBA00022989"/>
    </source>
</evidence>
<dbReference type="Proteomes" id="UP001057753">
    <property type="component" value="Unassembled WGS sequence"/>
</dbReference>
<evidence type="ECO:0000256" key="7">
    <source>
        <dbReference type="SAM" id="Phobius"/>
    </source>
</evidence>
<evidence type="ECO:0000256" key="1">
    <source>
        <dbReference type="ARBA" id="ARBA00004651"/>
    </source>
</evidence>
<feature type="transmembrane region" description="Helical" evidence="7">
    <location>
        <begin position="36"/>
        <end position="59"/>
    </location>
</feature>
<evidence type="ECO:0000313" key="10">
    <source>
        <dbReference type="Proteomes" id="UP001057753"/>
    </source>
</evidence>
<feature type="transmembrane region" description="Helical" evidence="7">
    <location>
        <begin position="6"/>
        <end position="24"/>
    </location>
</feature>
<proteinExistence type="inferred from homology"/>
<comment type="similarity">
    <text evidence="2">Belongs to the MgtC/SapB family.</text>
</comment>
<feature type="domain" description="MgtC/SapB/SrpB/YhiD N-terminal" evidence="8">
    <location>
        <begin position="11"/>
        <end position="137"/>
    </location>
</feature>
<evidence type="ECO:0000256" key="2">
    <source>
        <dbReference type="ARBA" id="ARBA00009298"/>
    </source>
</evidence>
<protein>
    <submittedName>
        <fullName evidence="9">MgtC/SapB family protein</fullName>
    </submittedName>
</protein>
<reference evidence="9" key="1">
    <citation type="submission" date="2020-06" db="EMBL/GenBank/DDBJ databases">
        <title>Insight into the genomes of haloalkaliphilic bacilli from Kenyan soda lakes.</title>
        <authorList>
            <person name="Mwirichia R."/>
            <person name="Villamizar G.C."/>
            <person name="Poehlein A."/>
            <person name="Mugweru J."/>
            <person name="Kipnyargis A."/>
            <person name="Kiplimo D."/>
            <person name="Orwa P."/>
            <person name="Daniel R."/>
        </authorList>
    </citation>
    <scope>NUCLEOTIDE SEQUENCE</scope>
    <source>
        <strain evidence="9">B1096_S55</strain>
    </source>
</reference>
<evidence type="ECO:0000313" key="9">
    <source>
        <dbReference type="EMBL" id="MCR6098186.1"/>
    </source>
</evidence>
<accession>A0A9Q4B4K3</accession>
<feature type="transmembrane region" description="Helical" evidence="7">
    <location>
        <begin position="95"/>
        <end position="116"/>
    </location>
</feature>
<feature type="transmembrane region" description="Helical" evidence="7">
    <location>
        <begin position="71"/>
        <end position="88"/>
    </location>
</feature>
<dbReference type="Pfam" id="PF02308">
    <property type="entry name" value="MgtC"/>
    <property type="match status" value="1"/>
</dbReference>
<feature type="transmembrane region" description="Helical" evidence="7">
    <location>
        <begin position="122"/>
        <end position="140"/>
    </location>
</feature>
<dbReference type="AlphaFoldDB" id="A0A9Q4B4K3"/>
<comment type="caution">
    <text evidence="9">The sequence shown here is derived from an EMBL/GenBank/DDBJ whole genome shotgun (WGS) entry which is preliminary data.</text>
</comment>
<dbReference type="EMBL" id="JABXYM010000001">
    <property type="protein sequence ID" value="MCR6098186.1"/>
    <property type="molecule type" value="Genomic_DNA"/>
</dbReference>
<dbReference type="GO" id="GO:0005886">
    <property type="term" value="C:plasma membrane"/>
    <property type="evidence" value="ECO:0007669"/>
    <property type="project" value="UniProtKB-SubCell"/>
</dbReference>
<dbReference type="InterPro" id="IPR049177">
    <property type="entry name" value="MgtC_SapB_SrpB_YhiD_N"/>
</dbReference>
<keyword evidence="10" id="KW-1185">Reference proteome</keyword>
<dbReference type="OrthoDB" id="9811198at2"/>
<evidence type="ECO:0000256" key="6">
    <source>
        <dbReference type="ARBA" id="ARBA00023136"/>
    </source>
</evidence>
<keyword evidence="6 7" id="KW-0472">Membrane</keyword>
<name>A0A9Q4B4K3_SALAG</name>
<dbReference type="PANTHER" id="PTHR33778">
    <property type="entry name" value="PROTEIN MGTC"/>
    <property type="match status" value="1"/>
</dbReference>
<sequence length="237" mass="26108">MTFELEMIFKLSLALFFGMLIGIDRQLKHKPLGLKTCMVISVASCLVTVVSIQSFYQFASPTYNAIDPMRLAAQIVSGVGFLGAGVILRRSNDVISGLTSAAMIWAASGLGITVGAGFYSEATIAVILLIIAVNVLPLIIKSVGPATLRERDVAVKIVMEPNYKMTELIKTIEQKGQGLNQNEKSDIRIRDIKLKDLDNGNQQIDLRLSAPEKQYTTEIYYLIKKIDFVLTVNVEHL</sequence>
<dbReference type="PANTHER" id="PTHR33778:SF4">
    <property type="entry name" value="PROTEIN SAPB"/>
    <property type="match status" value="1"/>
</dbReference>
<keyword evidence="5 7" id="KW-1133">Transmembrane helix</keyword>
<keyword evidence="3" id="KW-1003">Cell membrane</keyword>
<organism evidence="9 10">
    <name type="scientific">Salipaludibacillus agaradhaerens</name>
    <name type="common">Bacillus agaradhaerens</name>
    <dbReference type="NCBI Taxonomy" id="76935"/>
    <lineage>
        <taxon>Bacteria</taxon>
        <taxon>Bacillati</taxon>
        <taxon>Bacillota</taxon>
        <taxon>Bacilli</taxon>
        <taxon>Bacillales</taxon>
        <taxon>Bacillaceae</taxon>
    </lineage>
</organism>
<dbReference type="InterPro" id="IPR003416">
    <property type="entry name" value="MgtC/SapB/SrpB/YhiD_fam"/>
</dbReference>